<proteinExistence type="predicted"/>
<sequence length="107" mass="12569">MSSTSDERVTNFLQEIHQSSDNNEIDLQIRPSALMSGRGSRIMRIKLRISKLQDNKIKYLKKRTRQLIEKIRLAEQQVDNMYKDIQYLESIKVQNNSITNEESLAQD</sequence>
<evidence type="ECO:0000313" key="1">
    <source>
        <dbReference type="EMBL" id="KAJ3661577.1"/>
    </source>
</evidence>
<protein>
    <submittedName>
        <fullName evidence="1">Uncharacterized protein</fullName>
    </submittedName>
</protein>
<accession>A0AA38IQW4</accession>
<name>A0AA38IQW4_9CUCU</name>
<comment type="caution">
    <text evidence="1">The sequence shown here is derived from an EMBL/GenBank/DDBJ whole genome shotgun (WGS) entry which is preliminary data.</text>
</comment>
<reference evidence="1" key="1">
    <citation type="journal article" date="2023" name="G3 (Bethesda)">
        <title>Whole genome assemblies of Zophobas morio and Tenebrio molitor.</title>
        <authorList>
            <person name="Kaur S."/>
            <person name="Stinson S.A."/>
            <person name="diCenzo G.C."/>
        </authorList>
    </citation>
    <scope>NUCLEOTIDE SEQUENCE</scope>
    <source>
        <strain evidence="1">QUZm001</strain>
    </source>
</reference>
<organism evidence="1 2">
    <name type="scientific">Zophobas morio</name>
    <dbReference type="NCBI Taxonomy" id="2755281"/>
    <lineage>
        <taxon>Eukaryota</taxon>
        <taxon>Metazoa</taxon>
        <taxon>Ecdysozoa</taxon>
        <taxon>Arthropoda</taxon>
        <taxon>Hexapoda</taxon>
        <taxon>Insecta</taxon>
        <taxon>Pterygota</taxon>
        <taxon>Neoptera</taxon>
        <taxon>Endopterygota</taxon>
        <taxon>Coleoptera</taxon>
        <taxon>Polyphaga</taxon>
        <taxon>Cucujiformia</taxon>
        <taxon>Tenebrionidae</taxon>
        <taxon>Zophobas</taxon>
    </lineage>
</organism>
<evidence type="ECO:0000313" key="2">
    <source>
        <dbReference type="Proteomes" id="UP001168821"/>
    </source>
</evidence>
<dbReference type="EMBL" id="JALNTZ010000002">
    <property type="protein sequence ID" value="KAJ3661577.1"/>
    <property type="molecule type" value="Genomic_DNA"/>
</dbReference>
<dbReference type="AlphaFoldDB" id="A0AA38IQW4"/>
<dbReference type="Proteomes" id="UP001168821">
    <property type="component" value="Unassembled WGS sequence"/>
</dbReference>
<keyword evidence="2" id="KW-1185">Reference proteome</keyword>
<gene>
    <name evidence="1" type="ORF">Zmor_005968</name>
</gene>